<dbReference type="SMART" id="SM01169">
    <property type="entry name" value="DUF1943"/>
    <property type="match status" value="1"/>
</dbReference>
<dbReference type="GO" id="GO:0005576">
    <property type="term" value="C:extracellular region"/>
    <property type="evidence" value="ECO:0007669"/>
    <property type="project" value="UniProtKB-SubCell"/>
</dbReference>
<dbReference type="Gene3D" id="2.20.50.20">
    <property type="entry name" value="Lipovitellin. Chain A, domain 3"/>
    <property type="match status" value="1"/>
</dbReference>
<comment type="subcellular location">
    <subcellularLocation>
        <location evidence="1">Secreted</location>
    </subcellularLocation>
</comment>
<dbReference type="PANTHER" id="PTHR23345:SF36">
    <property type="entry name" value="APOLIPOPHORINS"/>
    <property type="match status" value="1"/>
</dbReference>
<dbReference type="InterPro" id="IPR015817">
    <property type="entry name" value="Vitellinogen_open_b-sht_sub1"/>
</dbReference>
<evidence type="ECO:0000259" key="9">
    <source>
        <dbReference type="PROSITE" id="PS51211"/>
    </source>
</evidence>
<dbReference type="Pfam" id="PF09172">
    <property type="entry name" value="Vit_open_b-sht"/>
    <property type="match status" value="1"/>
</dbReference>
<feature type="signal peptide" evidence="8">
    <location>
        <begin position="1"/>
        <end position="24"/>
    </location>
</feature>
<evidence type="ECO:0000313" key="12">
    <source>
        <dbReference type="Proteomes" id="UP001168821"/>
    </source>
</evidence>
<dbReference type="InterPro" id="IPR011030">
    <property type="entry name" value="Lipovitellin_superhlx_dom"/>
</dbReference>
<dbReference type="GO" id="GO:0005319">
    <property type="term" value="F:lipid transporter activity"/>
    <property type="evidence" value="ECO:0007669"/>
    <property type="project" value="InterPro"/>
</dbReference>
<evidence type="ECO:0000259" key="10">
    <source>
        <dbReference type="PROSITE" id="PS51233"/>
    </source>
</evidence>
<dbReference type="InterPro" id="IPR015819">
    <property type="entry name" value="Lipid_transp_b-sht_shell"/>
</dbReference>
<dbReference type="PROSITE" id="PS51211">
    <property type="entry name" value="VITELLOGENIN"/>
    <property type="match status" value="1"/>
</dbReference>
<dbReference type="Proteomes" id="UP001168821">
    <property type="component" value="Unassembled WGS sequence"/>
</dbReference>
<keyword evidence="5" id="KW-0445">Lipid transport</keyword>
<comment type="caution">
    <text evidence="7">Lacks conserved residue(s) required for the propagation of feature annotation.</text>
</comment>
<dbReference type="SMART" id="SM00216">
    <property type="entry name" value="VWD"/>
    <property type="match status" value="1"/>
</dbReference>
<dbReference type="InterPro" id="IPR050733">
    <property type="entry name" value="Vitellogenin/Apolipophorin"/>
</dbReference>
<feature type="domain" description="Vitellogenin" evidence="9">
    <location>
        <begin position="41"/>
        <end position="645"/>
    </location>
</feature>
<evidence type="ECO:0000256" key="6">
    <source>
        <dbReference type="ARBA" id="ARBA00023180"/>
    </source>
</evidence>
<evidence type="ECO:0000256" key="5">
    <source>
        <dbReference type="ARBA" id="ARBA00023055"/>
    </source>
</evidence>
<sequence length="3357" mass="370909">MARRSPVKVGLVLALVFVFSYGQADDTCRTGCHGASRTFKYHEGTTYKYNFDSKIQVSLSSAEGQQSTTEVKATVLLTQQPQCNQVIRLQNVQVIGNDGKKHANIPDVDKPIRINFHDGHLEDSICATPGDSQNSLNLKRAIASIFQANLKSGHETDVFGLCHTEVAQHKEGNILVIQKSRNLNRCAYRESIKQDFLATAFNLNSEIKSSPILNGDYDAKLRVKNGILDQATVHENYLYVPFSVGNNGAKASVETVLKYVGTAKDNAQVQVSQPRSIIFEDPHDVNSPHASVNSILTAVRQVAKTIDVVVGENTAKEFLNLVKILRVSKKDDLLAVYSQVKAGVGFPDKVAAKKIFLDALLRAGNGDDIEVAIELLKNKELDEVEEHLVYLGLSTVRHATENSISSAAALFNQPHLPRVAYLGIGNLAGRFCRQHSCENVAAVNSLTETLISKLGNGKATNRQQENDLVFVLKALANIRHLNDKVLAKITAIAQDKKAPNRVRVTALETFLADPCKDKLRDSAITILKDIQQDSEIRIKAYLALAQCPNNKVGNAVKTLLETEPSYQVGGFIVTHIRNLRASANPDKQLAKQHLGLINVPKRFPFDLRKYSANGEFSYTVDSIGVANSIETNVIYSQSSFLPRSTSLNLTAEVFGHNFNFLEIETRQENLDRLVEHYFGPKGLFRANNVQELWQNSGEETAHAFKKLHDRVRDTLRSRRDLSKGEIDYINKQVQIRTNELNTDLDLDLSVKSFGSEILFLNVNDDVRKFTPDVLIDHFVQGLTKGLDSLKHFEKTLRANLILLDAEFAYPTSSGFPLRLGVEGTSNLQVKASGAIDVRALLKDDTTVKVSLIPSANVEVTGRFTVDTQVVESGLKVISTLYTATGGDLIISNTNHEVDVKFSLPVEKQTLVSATHDIVFHTREWGAAEANHPLKFAQNKDFSICLDQLSEFIGLTFCGEYTGPNLQGEKVPILPFPLSGDAKFAVTIEKEDLSHYHFKEAIHAEHNHIGLEYLLEAVAKNGQKKVSLAAAVGLEPDIFAKVSLTSPSLSGLAEARLSTSEQGKALTVRFVQNQDEYYGKIGIAIVNESPTKSTYKPVMEYKTPENSGIQLPPYRVEGQVIYEHEGLKSVYTLDHVKLVIPDQKTITLNGQCGREGDTIFSDVTLSDGSNNAAFKAKFQFVEQGYQYSAEFKNSVSPQGNIRLKGELSRITYGYKHFFQVAHGGDFSDKNNILTMENSFRSINKGPQDYLIGTENKLTYPALTTDLQLDFELKPQAVQYTVNIQYTNVKLGSELQWEYTNKHDGTNFKLDFGLWGLNNRLSLKTQRTVTGDQSQVENSLDINGKRLEVNGKVKHHVRPQDIDLAADLIVKVPNHNTPFNVVSGLKVNPNEFDVSHKVTSGSTVYVDVFLKVNRAGNANGSIKVNLKGDLVINGHVKANRGSGNGEVVIELPAVKRISKIDTTFTIHEPTYNVIVNIYPIFNQDKTKKVTLSTQTSLPHNTIDSKNFIDVFGEKLEVNVKGSQQGEVTNGKTVGEVEVTLPNQHYFAGKLNREIKSVNNVLNGNVVASVEHRAIKNQPGNKVTLKGQFRDVKPDENIYDLSYQLLAEKSDGRNLNVDLNAKRQVHGDVTTMEFTNKIYGSELASPIESVFKSSCKQVLDGSFEVSSSYAPLGKASIAGKHQLSGQPLSGEVTVDVSTTSQSIRTLKVTLGGSVLNKESVVVKGNADIFADAPQGVIVQVTTSGEVISSDSEARIKGTIKSGNGHPISVDAGLTRSDNKDDKEVKGDVTLNYGENQKVTGDFNLVHVSAREYKLDARLDTPVEKFKTNRIQVHTKRNEDDTRYQSEVIYTTNGKTWTSNTDLFLSEITPSVEIKVTCPEGKLRHLLVKVTKLSDRQLGGQLKIVNQKNNFLLEGTLDANFESVDDFHLKITANSPALKIDKYVIEAHNKPAKAGRRIQVTAKSGNKNILAGSTSYTAREEHGKLIVEGSGSFKLHEKTQSANFKYIRQNLSQSKNGETGIEISFDAGLGNQAVDAELKITNKQFRILNSYCEEKKSCAHVEIDVKTSADDPDYFNQEIEIAVDLRKLGLSHEFGLKAVTTRRQLVLDHTIDVHFQSAENSKYQYSLYVHPKEAGVSLTTPRRVMCLESNVNVPEGFLQNGGRLTGEVVFYSDKRNQPNKKSGLIAFLDLNARTQSVVGEARFTNPVLKRPLVVALQSKATPVSFDFTTTADVFTTPDQKLVVSYKAKWTDVHNTKQFKGDEVFEIKGSNLHLNILYEDWGAYDIEQNKYELGVKFVYTGHKNKYESLYSYEITPKKALVVLDVFNVHLYRVESQLQLSQNHQIVDSVISCYGHKPLTSHIELKNWNTLKYTLSSKDKPQDKLQVNAAFIPGQIADFRTDVIKGGAPHELVHATLKLDEANFLKSDYNVHAKNVEELFLKRVKAAIQAEGEELKKLSEKISADVEDELTHLSELAKHGIASLTPIQKYYSDELHKIKEEILADKTIKEASEFLYNIIAAVSQAFGETFSQFNHLLEDLAVSFQNTFGKILEAIQKDLWPKTKIIGEKIVNLVVEVVDSATEIVITITAKAAEIAEKYRPELQQLAAVAGEVGEDVLRAAINVFEAVRSVLADQWEQVYNEVKNLPVVEQLKAEYQRIAQHGLPTPEVLAKSVQDLLATFRDLAPTNELKELIQAISDYITKKLSNQAVDDKAAIDRIVKAATASVKHLVGAAAAGDPSSDLQNVKVPVPTSVWNQLPKVAPVRLSPVSYLLGEEPLPVDFWLSLVNKPRNWIPPFPLYGLVAQGQHIFTFDGKHLTFPGQCNYLLARDAVDGNFTIIGSYSNGILNAISLSQGSDVITLKKHGQVLVNNAPAELPARKPNIAAYRDTERIVLVSSFGVRVICGPELVVCSVTASGFYHGKLRGLLGNGNNEPYDDFALPNGKIVSSESEFGNSYKTTAGCGAVQTVSHHSHHSVPSCDKLFGWESSFRYCYPFVSTDNFKMACEHGVAAGVKDTEHAIAVAYVAACNQHGIPVLVPSEYVKCTNGDKPTSLGDQFSVKTPAKAADVVVLVDTSKGNEPTYKEYVQPLIQQLTSELTTKGINDLEFHIIAYAGDNHWPSHITSNGGKLTFKGKAPNLKFAENPEEEPLLTGDALIDGLIHFIEGLGDDLDLAFGLDLQALTYTEGLQYPFRANAIKTIIAVTGRPCKVGRFYPLQLLRTLLYRGKDINLNLITPISRSGAKAEAKNIVGFNARNVYALGQTKNKIKHFADLGKELAYDDYCIDFTVQNDGNVFVSDHIQLQPKGTRKQFVQVTSHAIVEQVLGAEKSYECECKYVTPYTAANVCKVVSVKEKPQARKVGTKS</sequence>
<evidence type="ECO:0000256" key="1">
    <source>
        <dbReference type="ARBA" id="ARBA00004613"/>
    </source>
</evidence>
<keyword evidence="6" id="KW-0325">Glycoprotein</keyword>
<keyword evidence="3" id="KW-0964">Secreted</keyword>
<evidence type="ECO:0000313" key="11">
    <source>
        <dbReference type="EMBL" id="KAJ3650397.1"/>
    </source>
</evidence>
<name>A0AA38IAA2_9CUCU</name>
<dbReference type="Pfam" id="PF00094">
    <property type="entry name" value="VWD"/>
    <property type="match status" value="1"/>
</dbReference>
<keyword evidence="2" id="KW-0813">Transport</keyword>
<dbReference type="SUPFAM" id="SSF56968">
    <property type="entry name" value="Lipovitellin-phosvitin complex, beta-sheet shell regions"/>
    <property type="match status" value="2"/>
</dbReference>
<dbReference type="Pfam" id="PF01347">
    <property type="entry name" value="Vitellogenin_N"/>
    <property type="match status" value="1"/>
</dbReference>
<evidence type="ECO:0000256" key="2">
    <source>
        <dbReference type="ARBA" id="ARBA00022448"/>
    </source>
</evidence>
<protein>
    <recommendedName>
        <fullName evidence="13">Apolipophorin</fullName>
    </recommendedName>
</protein>
<dbReference type="Pfam" id="PF06448">
    <property type="entry name" value="DUF1081"/>
    <property type="match status" value="1"/>
</dbReference>
<dbReference type="SUPFAM" id="SSF48431">
    <property type="entry name" value="Lipovitellin-phosvitin complex, superhelical domain"/>
    <property type="match status" value="1"/>
</dbReference>
<dbReference type="Gene3D" id="2.30.230.10">
    <property type="entry name" value="Lipovitellin, beta-sheet shell regions, chain A"/>
    <property type="match status" value="1"/>
</dbReference>
<dbReference type="EMBL" id="JALNTZ010000005">
    <property type="protein sequence ID" value="KAJ3650397.1"/>
    <property type="molecule type" value="Genomic_DNA"/>
</dbReference>
<comment type="caution">
    <text evidence="11">The sequence shown here is derived from an EMBL/GenBank/DDBJ whole genome shotgun (WGS) entry which is preliminary data.</text>
</comment>
<keyword evidence="12" id="KW-1185">Reference proteome</keyword>
<feature type="chain" id="PRO_5041329525" description="Apolipophorin" evidence="8">
    <location>
        <begin position="25"/>
        <end position="3357"/>
    </location>
</feature>
<organism evidence="11 12">
    <name type="scientific">Zophobas morio</name>
    <dbReference type="NCBI Taxonomy" id="2755281"/>
    <lineage>
        <taxon>Eukaryota</taxon>
        <taxon>Metazoa</taxon>
        <taxon>Ecdysozoa</taxon>
        <taxon>Arthropoda</taxon>
        <taxon>Hexapoda</taxon>
        <taxon>Insecta</taxon>
        <taxon>Pterygota</taxon>
        <taxon>Neoptera</taxon>
        <taxon>Endopterygota</taxon>
        <taxon>Coleoptera</taxon>
        <taxon>Polyphaga</taxon>
        <taxon>Cucujiformia</taxon>
        <taxon>Tenebrionidae</taxon>
        <taxon>Zophobas</taxon>
    </lineage>
</organism>
<keyword evidence="4 8" id="KW-0732">Signal</keyword>
<dbReference type="Gene3D" id="1.25.10.20">
    <property type="entry name" value="Vitellinogen, superhelical"/>
    <property type="match status" value="1"/>
</dbReference>
<gene>
    <name evidence="11" type="ORF">Zmor_016500</name>
</gene>
<dbReference type="SMART" id="SM00638">
    <property type="entry name" value="LPD_N"/>
    <property type="match status" value="1"/>
</dbReference>
<evidence type="ECO:0000256" key="3">
    <source>
        <dbReference type="ARBA" id="ARBA00022525"/>
    </source>
</evidence>
<evidence type="ECO:0000256" key="4">
    <source>
        <dbReference type="ARBA" id="ARBA00022729"/>
    </source>
</evidence>
<accession>A0AA38IAA2</accession>
<dbReference type="InterPro" id="IPR015255">
    <property type="entry name" value="Vitellinogen_open_b-sht"/>
</dbReference>
<dbReference type="PANTHER" id="PTHR23345">
    <property type="entry name" value="VITELLOGENIN-RELATED"/>
    <property type="match status" value="1"/>
</dbReference>
<dbReference type="InterPro" id="IPR001846">
    <property type="entry name" value="VWF_type-D"/>
</dbReference>
<dbReference type="InterPro" id="IPR015816">
    <property type="entry name" value="Vitellinogen_b-sht_N"/>
</dbReference>
<dbReference type="PROSITE" id="PS51233">
    <property type="entry name" value="VWFD"/>
    <property type="match status" value="1"/>
</dbReference>
<proteinExistence type="predicted"/>
<evidence type="ECO:0000256" key="7">
    <source>
        <dbReference type="PROSITE-ProRule" id="PRU00557"/>
    </source>
</evidence>
<evidence type="ECO:0008006" key="13">
    <source>
        <dbReference type="Google" id="ProtNLM"/>
    </source>
</evidence>
<evidence type="ECO:0000256" key="8">
    <source>
        <dbReference type="SAM" id="SignalP"/>
    </source>
</evidence>
<feature type="domain" description="VWFD" evidence="10">
    <location>
        <begin position="2793"/>
        <end position="2957"/>
    </location>
</feature>
<reference evidence="11" key="1">
    <citation type="journal article" date="2023" name="G3 (Bethesda)">
        <title>Whole genome assemblies of Zophobas morio and Tenebrio molitor.</title>
        <authorList>
            <person name="Kaur S."/>
            <person name="Stinson S.A."/>
            <person name="diCenzo G.C."/>
        </authorList>
    </citation>
    <scope>NUCLEOTIDE SEQUENCE</scope>
    <source>
        <strain evidence="11">QUZm001</strain>
    </source>
</reference>
<dbReference type="InterPro" id="IPR009454">
    <property type="entry name" value="Lipid_transpt_open_b-sht"/>
</dbReference>
<dbReference type="InterPro" id="IPR001747">
    <property type="entry name" value="Vitellogenin_N"/>
</dbReference>
<dbReference type="Gene3D" id="2.20.80.10">
    <property type="entry name" value="Lipovitellin-phosvitin complex, chain A, domain 4"/>
    <property type="match status" value="1"/>
</dbReference>